<dbReference type="Proteomes" id="UP000595437">
    <property type="component" value="Chromosome 5"/>
</dbReference>
<evidence type="ECO:0000313" key="1">
    <source>
        <dbReference type="EMBL" id="QQP55334.1"/>
    </source>
</evidence>
<dbReference type="EMBL" id="CP045894">
    <property type="protein sequence ID" value="QQP55334.1"/>
    <property type="molecule type" value="Genomic_DNA"/>
</dbReference>
<name>A0A7T8KG91_CALRO</name>
<dbReference type="AlphaFoldDB" id="A0A7T8KG91"/>
<sequence length="58" mass="6523">MWRNAVECIIEVTGASIQQVVAQIISTMDGDTMYRAQNVLSDFQKTLRGQNPPIQSIR</sequence>
<proteinExistence type="predicted"/>
<accession>A0A7T8KG91</accession>
<protein>
    <submittedName>
        <fullName evidence="1">Uncharacterized protein</fullName>
    </submittedName>
</protein>
<reference evidence="2" key="1">
    <citation type="submission" date="2021-01" db="EMBL/GenBank/DDBJ databases">
        <title>Caligus Genome Assembly.</title>
        <authorList>
            <person name="Gallardo-Escarate C."/>
        </authorList>
    </citation>
    <scope>NUCLEOTIDE SEQUENCE [LARGE SCALE GENOMIC DNA]</scope>
</reference>
<keyword evidence="2" id="KW-1185">Reference proteome</keyword>
<evidence type="ECO:0000313" key="2">
    <source>
        <dbReference type="Proteomes" id="UP000595437"/>
    </source>
</evidence>
<organism evidence="1 2">
    <name type="scientific">Caligus rogercresseyi</name>
    <name type="common">Sea louse</name>
    <dbReference type="NCBI Taxonomy" id="217165"/>
    <lineage>
        <taxon>Eukaryota</taxon>
        <taxon>Metazoa</taxon>
        <taxon>Ecdysozoa</taxon>
        <taxon>Arthropoda</taxon>
        <taxon>Crustacea</taxon>
        <taxon>Multicrustacea</taxon>
        <taxon>Hexanauplia</taxon>
        <taxon>Copepoda</taxon>
        <taxon>Siphonostomatoida</taxon>
        <taxon>Caligidae</taxon>
        <taxon>Caligus</taxon>
    </lineage>
</organism>
<gene>
    <name evidence="1" type="ORF">FKW44_008478</name>
</gene>